<accession>A0ABU0J024</accession>
<keyword evidence="2 6" id="KW-0805">Transcription regulation</keyword>
<reference evidence="10 11" key="1">
    <citation type="submission" date="2023-07" db="EMBL/GenBank/DDBJ databases">
        <title>Genomic Encyclopedia of Type Strains, Phase IV (KMG-IV): sequencing the most valuable type-strain genomes for metagenomic binning, comparative biology and taxonomic classification.</title>
        <authorList>
            <person name="Goeker M."/>
        </authorList>
    </citation>
    <scope>NUCLEOTIDE SEQUENCE [LARGE SCALE GENOMIC DNA]</scope>
    <source>
        <strain evidence="10 11">DSM 19619</strain>
    </source>
</reference>
<dbReference type="CDD" id="cd06171">
    <property type="entry name" value="Sigma70_r4"/>
    <property type="match status" value="1"/>
</dbReference>
<comment type="similarity">
    <text evidence="1 6">Belongs to the sigma-70 factor family. ECF subfamily.</text>
</comment>
<dbReference type="PROSITE" id="PS01063">
    <property type="entry name" value="SIGMA70_ECF"/>
    <property type="match status" value="1"/>
</dbReference>
<evidence type="ECO:0000256" key="4">
    <source>
        <dbReference type="ARBA" id="ARBA00023125"/>
    </source>
</evidence>
<evidence type="ECO:0000256" key="7">
    <source>
        <dbReference type="SAM" id="MobiDB-lite"/>
    </source>
</evidence>
<keyword evidence="4 6" id="KW-0238">DNA-binding</keyword>
<dbReference type="RefSeq" id="WP_370881889.1">
    <property type="nucleotide sequence ID" value="NZ_JAUSVX010000001.1"/>
</dbReference>
<organism evidence="10 11">
    <name type="scientific">Labrys wisconsinensis</name>
    <dbReference type="NCBI Taxonomy" id="425677"/>
    <lineage>
        <taxon>Bacteria</taxon>
        <taxon>Pseudomonadati</taxon>
        <taxon>Pseudomonadota</taxon>
        <taxon>Alphaproteobacteria</taxon>
        <taxon>Hyphomicrobiales</taxon>
        <taxon>Xanthobacteraceae</taxon>
        <taxon>Labrys</taxon>
    </lineage>
</organism>
<dbReference type="SUPFAM" id="SSF88659">
    <property type="entry name" value="Sigma3 and sigma4 domains of RNA polymerase sigma factors"/>
    <property type="match status" value="1"/>
</dbReference>
<dbReference type="Pfam" id="PF08281">
    <property type="entry name" value="Sigma70_r4_2"/>
    <property type="match status" value="1"/>
</dbReference>
<evidence type="ECO:0000259" key="9">
    <source>
        <dbReference type="Pfam" id="PF08281"/>
    </source>
</evidence>
<keyword evidence="3 6" id="KW-0731">Sigma factor</keyword>
<evidence type="ECO:0000313" key="11">
    <source>
        <dbReference type="Proteomes" id="UP001242480"/>
    </source>
</evidence>
<feature type="domain" description="RNA polymerase sigma factor 70 region 4 type 2" evidence="9">
    <location>
        <begin position="199"/>
        <end position="248"/>
    </location>
</feature>
<evidence type="ECO:0000256" key="5">
    <source>
        <dbReference type="ARBA" id="ARBA00023163"/>
    </source>
</evidence>
<dbReference type="NCBIfam" id="TIGR02937">
    <property type="entry name" value="sigma70-ECF"/>
    <property type="match status" value="1"/>
</dbReference>
<dbReference type="PANTHER" id="PTHR43133:SF25">
    <property type="entry name" value="RNA POLYMERASE SIGMA FACTOR RFAY-RELATED"/>
    <property type="match status" value="1"/>
</dbReference>
<feature type="region of interest" description="Disordered" evidence="7">
    <location>
        <begin position="154"/>
        <end position="175"/>
    </location>
</feature>
<evidence type="ECO:0000256" key="6">
    <source>
        <dbReference type="RuleBase" id="RU000716"/>
    </source>
</evidence>
<dbReference type="InterPro" id="IPR013325">
    <property type="entry name" value="RNA_pol_sigma_r2"/>
</dbReference>
<dbReference type="PANTHER" id="PTHR43133">
    <property type="entry name" value="RNA POLYMERASE ECF-TYPE SIGMA FACTO"/>
    <property type="match status" value="1"/>
</dbReference>
<dbReference type="Gene3D" id="1.10.10.10">
    <property type="entry name" value="Winged helix-like DNA-binding domain superfamily/Winged helix DNA-binding domain"/>
    <property type="match status" value="1"/>
</dbReference>
<dbReference type="InterPro" id="IPR007627">
    <property type="entry name" value="RNA_pol_sigma70_r2"/>
</dbReference>
<keyword evidence="11" id="KW-1185">Reference proteome</keyword>
<dbReference type="SUPFAM" id="SSF88946">
    <property type="entry name" value="Sigma2 domain of RNA polymerase sigma factors"/>
    <property type="match status" value="1"/>
</dbReference>
<dbReference type="InterPro" id="IPR013324">
    <property type="entry name" value="RNA_pol_sigma_r3/r4-like"/>
</dbReference>
<feature type="domain" description="RNA polymerase sigma-70 region 2" evidence="8">
    <location>
        <begin position="90"/>
        <end position="155"/>
    </location>
</feature>
<dbReference type="EMBL" id="JAUSVX010000001">
    <property type="protein sequence ID" value="MDQ0467618.1"/>
    <property type="molecule type" value="Genomic_DNA"/>
</dbReference>
<dbReference type="Gene3D" id="1.10.1740.10">
    <property type="match status" value="1"/>
</dbReference>
<dbReference type="InterPro" id="IPR000838">
    <property type="entry name" value="RNA_pol_sigma70_ECF_CS"/>
</dbReference>
<keyword evidence="5 6" id="KW-0804">Transcription</keyword>
<protein>
    <recommendedName>
        <fullName evidence="6">RNA polymerase sigma factor</fullName>
    </recommendedName>
</protein>
<dbReference type="Proteomes" id="UP001242480">
    <property type="component" value="Unassembled WGS sequence"/>
</dbReference>
<dbReference type="InterPro" id="IPR014284">
    <property type="entry name" value="RNA_pol_sigma-70_dom"/>
</dbReference>
<evidence type="ECO:0000259" key="8">
    <source>
        <dbReference type="Pfam" id="PF04542"/>
    </source>
</evidence>
<gene>
    <name evidence="10" type="ORF">QO011_000613</name>
</gene>
<dbReference type="InterPro" id="IPR013249">
    <property type="entry name" value="RNA_pol_sigma70_r4_t2"/>
</dbReference>
<dbReference type="InterPro" id="IPR036388">
    <property type="entry name" value="WH-like_DNA-bd_sf"/>
</dbReference>
<evidence type="ECO:0000313" key="10">
    <source>
        <dbReference type="EMBL" id="MDQ0467618.1"/>
    </source>
</evidence>
<evidence type="ECO:0000256" key="1">
    <source>
        <dbReference type="ARBA" id="ARBA00010641"/>
    </source>
</evidence>
<comment type="caution">
    <text evidence="10">The sequence shown here is derived from an EMBL/GenBank/DDBJ whole genome shotgun (WGS) entry which is preliminary data.</text>
</comment>
<dbReference type="InterPro" id="IPR039425">
    <property type="entry name" value="RNA_pol_sigma-70-like"/>
</dbReference>
<sequence>MTGRGTVWQQADGFGIAAVPLRARPLAARVRRWFAARVRRWFAALLRRAAATALPAPVGGSLAWPAEAVSPAGRAPAAGRPAAAERFQALVLPHLDAAHNLARFLARDADAAEDIVQDAFLRAFRSFDDFRGGSPRAWILAIVRNCHHTWRAARRRDPGPWPEGAAGPAGDEIDGETPAEIASREDTPEAALLRRSEAEAVRAVLETLPEPFREVLVLRDLEDLSYREIAEVADLPIGTVMSRLARARTLFAARWRGAGPEDAA</sequence>
<dbReference type="Pfam" id="PF04542">
    <property type="entry name" value="Sigma70_r2"/>
    <property type="match status" value="1"/>
</dbReference>
<evidence type="ECO:0000256" key="3">
    <source>
        <dbReference type="ARBA" id="ARBA00023082"/>
    </source>
</evidence>
<proteinExistence type="inferred from homology"/>
<evidence type="ECO:0000256" key="2">
    <source>
        <dbReference type="ARBA" id="ARBA00023015"/>
    </source>
</evidence>
<name>A0ABU0J024_9HYPH</name>